<organism evidence="1 2">
    <name type="scientific">Aurantiacibacter aquimixticola</name>
    <dbReference type="NCBI Taxonomy" id="1958945"/>
    <lineage>
        <taxon>Bacteria</taxon>
        <taxon>Pseudomonadati</taxon>
        <taxon>Pseudomonadota</taxon>
        <taxon>Alphaproteobacteria</taxon>
        <taxon>Sphingomonadales</taxon>
        <taxon>Erythrobacteraceae</taxon>
        <taxon>Aurantiacibacter</taxon>
    </lineage>
</organism>
<proteinExistence type="predicted"/>
<dbReference type="Proteomes" id="UP000285232">
    <property type="component" value="Unassembled WGS sequence"/>
</dbReference>
<evidence type="ECO:0000313" key="1">
    <source>
        <dbReference type="EMBL" id="RJY10198.1"/>
    </source>
</evidence>
<reference evidence="1 2" key="1">
    <citation type="journal article" date="2017" name="Int. J. Syst. Evol. Microbiol.">
        <title>Erythrobacter aquimixticola sp. nov., isolated from the junction between the ocean and a freshwater spring.</title>
        <authorList>
            <person name="Park S."/>
            <person name="Jung Y.T."/>
            <person name="Choi S.J."/>
            <person name="Yoon J.H."/>
        </authorList>
    </citation>
    <scope>NUCLEOTIDE SEQUENCE [LARGE SCALE GENOMIC DNA]</scope>
    <source>
        <strain evidence="1 2">JSSK-14</strain>
    </source>
</reference>
<comment type="caution">
    <text evidence="1">The sequence shown here is derived from an EMBL/GenBank/DDBJ whole genome shotgun (WGS) entry which is preliminary data.</text>
</comment>
<sequence>MRRTLRIALGTVAAVVALFGAYILAAWIGSSVPENADWQQPEDGVEIMVETNGTHTSIIVPVANEQKDWRETFPSALRPRPSGELPTHLAIGYGEREVFLHVPTWDDLTPATALRIATLGGESLVRVSHYIRPAPSEYHRPLRISREQYAALVSAIEGDMPVLPEGAVREELRGTYADDAYYEALSDYTMGNTCNTWVGDRLADAGVEMGAWTPLAGGVMKWIPAPDERREDDTV</sequence>
<dbReference type="OrthoDB" id="211174at2"/>
<dbReference type="EMBL" id="RAHX01000001">
    <property type="protein sequence ID" value="RJY10198.1"/>
    <property type="molecule type" value="Genomic_DNA"/>
</dbReference>
<name>A0A419RWN0_9SPHN</name>
<accession>A0A419RWN0</accession>
<keyword evidence="2" id="KW-1185">Reference proteome</keyword>
<gene>
    <name evidence="1" type="ORF">D6201_04825</name>
</gene>
<dbReference type="InterPro" id="IPR011727">
    <property type="entry name" value="CHP02117"/>
</dbReference>
<dbReference type="Pfam" id="PF09601">
    <property type="entry name" value="DUF2459"/>
    <property type="match status" value="1"/>
</dbReference>
<protein>
    <submittedName>
        <fullName evidence="1">DUF2459 domain-containing protein</fullName>
    </submittedName>
</protein>
<dbReference type="AlphaFoldDB" id="A0A419RWN0"/>
<evidence type="ECO:0000313" key="2">
    <source>
        <dbReference type="Proteomes" id="UP000285232"/>
    </source>
</evidence>